<dbReference type="SUPFAM" id="SSF56281">
    <property type="entry name" value="Metallo-hydrolase/oxidoreductase"/>
    <property type="match status" value="1"/>
</dbReference>
<reference evidence="5 6" key="1">
    <citation type="submission" date="2019-02" db="EMBL/GenBank/DDBJ databases">
        <title>Deep-cultivation of Planctomycetes and their phenomic and genomic characterization uncovers novel biology.</title>
        <authorList>
            <person name="Wiegand S."/>
            <person name="Jogler M."/>
            <person name="Boedeker C."/>
            <person name="Pinto D."/>
            <person name="Vollmers J."/>
            <person name="Rivas-Marin E."/>
            <person name="Kohn T."/>
            <person name="Peeters S.H."/>
            <person name="Heuer A."/>
            <person name="Rast P."/>
            <person name="Oberbeckmann S."/>
            <person name="Bunk B."/>
            <person name="Jeske O."/>
            <person name="Meyerdierks A."/>
            <person name="Storesund J.E."/>
            <person name="Kallscheuer N."/>
            <person name="Luecker S."/>
            <person name="Lage O.M."/>
            <person name="Pohl T."/>
            <person name="Merkel B.J."/>
            <person name="Hornburger P."/>
            <person name="Mueller R.-W."/>
            <person name="Bruemmer F."/>
            <person name="Labrenz M."/>
            <person name="Spormann A.M."/>
            <person name="Op Den Camp H."/>
            <person name="Overmann J."/>
            <person name="Amann R."/>
            <person name="Jetten M.S.M."/>
            <person name="Mascher T."/>
            <person name="Medema M.H."/>
            <person name="Devos D.P."/>
            <person name="Kaster A.-K."/>
            <person name="Ovreas L."/>
            <person name="Rohde M."/>
            <person name="Galperin M.Y."/>
            <person name="Jogler C."/>
        </authorList>
    </citation>
    <scope>NUCLEOTIDE SEQUENCE [LARGE SCALE GENOMIC DNA]</scope>
    <source>
        <strain evidence="5 6">Pla100</strain>
    </source>
</reference>
<feature type="domain" description="Rhodanese" evidence="4">
    <location>
        <begin position="548"/>
        <end position="636"/>
    </location>
</feature>
<dbReference type="SMART" id="SM00450">
    <property type="entry name" value="RHOD"/>
    <property type="match status" value="3"/>
</dbReference>
<feature type="chain" id="PRO_5022994941" evidence="3">
    <location>
        <begin position="22"/>
        <end position="694"/>
    </location>
</feature>
<organism evidence="5 6">
    <name type="scientific">Neorhodopirellula pilleata</name>
    <dbReference type="NCBI Taxonomy" id="2714738"/>
    <lineage>
        <taxon>Bacteria</taxon>
        <taxon>Pseudomonadati</taxon>
        <taxon>Planctomycetota</taxon>
        <taxon>Planctomycetia</taxon>
        <taxon>Pirellulales</taxon>
        <taxon>Pirellulaceae</taxon>
        <taxon>Neorhodopirellula</taxon>
    </lineage>
</organism>
<keyword evidence="1" id="KW-0479">Metal-binding</keyword>
<evidence type="ECO:0000256" key="3">
    <source>
        <dbReference type="SAM" id="SignalP"/>
    </source>
</evidence>
<dbReference type="InterPro" id="IPR044528">
    <property type="entry name" value="POD-like_MBL-fold"/>
</dbReference>
<dbReference type="PANTHER" id="PTHR43084:SF1">
    <property type="entry name" value="PERSULFIDE DIOXYGENASE ETHE1, MITOCHONDRIAL"/>
    <property type="match status" value="1"/>
</dbReference>
<evidence type="ECO:0000259" key="4">
    <source>
        <dbReference type="PROSITE" id="PS50206"/>
    </source>
</evidence>
<evidence type="ECO:0000313" key="6">
    <source>
        <dbReference type="Proteomes" id="UP000316213"/>
    </source>
</evidence>
<evidence type="ECO:0000256" key="1">
    <source>
        <dbReference type="ARBA" id="ARBA00022723"/>
    </source>
</evidence>
<dbReference type="EMBL" id="SJPM01000003">
    <property type="protein sequence ID" value="TWT98774.1"/>
    <property type="molecule type" value="Genomic_DNA"/>
</dbReference>
<sequence length="694" mass="74791" precursor="true">MSIRIIFAMVALATFALSATAVESVESVTSGDIVLKDTESAKHDDEAAEYQIIDTYQYPGFKVVQYELSVLSHFSYLLISDGECLVVDPGRDVNVYLDASKQQGVTIKGVYLTHSHADFVAGHVELASHLKVPIYVSAKSGAEYEHELIKDGDTIEIGQAVVKFLDSPGHTPDGTVALISSKQAPAKPVVLLSGDTLFIGSVGRPDLLGGDMAASTLASMMFDTWYDKLSKLPDDVQLLPAHGAGSLCGAHLSDEPTSTIGAQRTANPYFRYKDRGEFIASILEGLPQAPQYFAHNAALNRKGPPLVEWNPKELPFVDPVEALSDIEQYYVADIRDADAYSTGHIPNSVNIGIRGRFETWIGIMVPWDARLVICGDNDDELREAIHRLHRVGYKPECIKIDTWKSASQSLAQNEMTEPSDLYASMQTTESPVIVDVRLPAEWMALRVGATVNLPLNELAQKSITLDRKAKIVTVCNSAYRSSMAVGVLQREGFVNVSNMKGGSQAWIDAGLPVYEATQQGVTSTESKREVNLPDRISATELKRMMMDTPKAFQLVDVRPVEHFADYSVSGSENVDLADILENPSFLTGVGPLVIVDRDGSIAMMVAGILSQKTPRNVKALYGGVQAYWNESDVGSSAQPVVGPTSASPSSASPSSASPSSASPSSASPRPRVPVPSTSTTPQPTATPKRKSAGC</sequence>
<dbReference type="GO" id="GO:0016787">
    <property type="term" value="F:hydrolase activity"/>
    <property type="evidence" value="ECO:0007669"/>
    <property type="project" value="UniProtKB-KW"/>
</dbReference>
<dbReference type="Gene3D" id="3.60.15.10">
    <property type="entry name" value="Ribonuclease Z/Hydroxyacylglutathione hydrolase-like"/>
    <property type="match status" value="1"/>
</dbReference>
<dbReference type="PROSITE" id="PS50206">
    <property type="entry name" value="RHODANESE_3"/>
    <property type="match status" value="3"/>
</dbReference>
<keyword evidence="5" id="KW-0378">Hydrolase</keyword>
<feature type="region of interest" description="Disordered" evidence="2">
    <location>
        <begin position="634"/>
        <end position="694"/>
    </location>
</feature>
<dbReference type="GO" id="GO:0050313">
    <property type="term" value="F:sulfur dioxygenase activity"/>
    <property type="evidence" value="ECO:0007669"/>
    <property type="project" value="InterPro"/>
</dbReference>
<dbReference type="Pfam" id="PF00581">
    <property type="entry name" value="Rhodanese"/>
    <property type="match status" value="3"/>
</dbReference>
<feature type="signal peptide" evidence="3">
    <location>
        <begin position="1"/>
        <end position="21"/>
    </location>
</feature>
<accession>A0A5C6AFM6</accession>
<name>A0A5C6AFM6_9BACT</name>
<dbReference type="EC" id="3.-.-.-" evidence="5"/>
<dbReference type="Gene3D" id="3.40.250.10">
    <property type="entry name" value="Rhodanese-like domain"/>
    <property type="match status" value="3"/>
</dbReference>
<dbReference type="SMART" id="SM00849">
    <property type="entry name" value="Lactamase_B"/>
    <property type="match status" value="1"/>
</dbReference>
<dbReference type="Proteomes" id="UP000316213">
    <property type="component" value="Unassembled WGS sequence"/>
</dbReference>
<dbReference type="InterPro" id="IPR036866">
    <property type="entry name" value="RibonucZ/Hydroxyglut_hydro"/>
</dbReference>
<dbReference type="InterPro" id="IPR001763">
    <property type="entry name" value="Rhodanese-like_dom"/>
</dbReference>
<gene>
    <name evidence="5" type="primary">baeB</name>
    <name evidence="5" type="ORF">Pla100_19400</name>
</gene>
<dbReference type="GO" id="GO:0070813">
    <property type="term" value="P:hydrogen sulfide metabolic process"/>
    <property type="evidence" value="ECO:0007669"/>
    <property type="project" value="TreeGrafter"/>
</dbReference>
<comment type="caution">
    <text evidence="5">The sequence shown here is derived from an EMBL/GenBank/DDBJ whole genome shotgun (WGS) entry which is preliminary data.</text>
</comment>
<dbReference type="Pfam" id="PF00753">
    <property type="entry name" value="Lactamase_B"/>
    <property type="match status" value="1"/>
</dbReference>
<protein>
    <submittedName>
        <fullName evidence="5">Putative polyketide biosynthesis zinc-dependent hydrolase BaeB</fullName>
        <ecNumber evidence="5">3.-.-.-</ecNumber>
    </submittedName>
</protein>
<feature type="domain" description="Rhodanese" evidence="4">
    <location>
        <begin position="325"/>
        <end position="351"/>
    </location>
</feature>
<dbReference type="SUPFAM" id="SSF52821">
    <property type="entry name" value="Rhodanese/Cell cycle control phosphatase"/>
    <property type="match status" value="3"/>
</dbReference>
<keyword evidence="6" id="KW-1185">Reference proteome</keyword>
<dbReference type="GO" id="GO:0006749">
    <property type="term" value="P:glutathione metabolic process"/>
    <property type="evidence" value="ECO:0007669"/>
    <property type="project" value="InterPro"/>
</dbReference>
<dbReference type="GO" id="GO:0046872">
    <property type="term" value="F:metal ion binding"/>
    <property type="evidence" value="ECO:0007669"/>
    <property type="project" value="UniProtKB-KW"/>
</dbReference>
<dbReference type="InterPro" id="IPR051682">
    <property type="entry name" value="Mito_Persulfide_Diox"/>
</dbReference>
<dbReference type="AlphaFoldDB" id="A0A5C6AFM6"/>
<feature type="compositionally biased region" description="Low complexity" evidence="2">
    <location>
        <begin position="643"/>
        <end position="686"/>
    </location>
</feature>
<evidence type="ECO:0000313" key="5">
    <source>
        <dbReference type="EMBL" id="TWT98774.1"/>
    </source>
</evidence>
<evidence type="ECO:0000256" key="2">
    <source>
        <dbReference type="SAM" id="MobiDB-lite"/>
    </source>
</evidence>
<dbReference type="OrthoDB" id="9784009at2"/>
<keyword evidence="3" id="KW-0732">Signal</keyword>
<proteinExistence type="predicted"/>
<dbReference type="InterPro" id="IPR001279">
    <property type="entry name" value="Metallo-B-lactamas"/>
</dbReference>
<dbReference type="PANTHER" id="PTHR43084">
    <property type="entry name" value="PERSULFIDE DIOXYGENASE ETHE1"/>
    <property type="match status" value="1"/>
</dbReference>
<dbReference type="InterPro" id="IPR036873">
    <property type="entry name" value="Rhodanese-like_dom_sf"/>
</dbReference>
<feature type="domain" description="Rhodanese" evidence="4">
    <location>
        <begin position="427"/>
        <end position="515"/>
    </location>
</feature>
<dbReference type="CDD" id="cd00158">
    <property type="entry name" value="RHOD"/>
    <property type="match status" value="2"/>
</dbReference>
<dbReference type="CDD" id="cd07724">
    <property type="entry name" value="POD-like_MBL-fold"/>
    <property type="match status" value="1"/>
</dbReference>
<dbReference type="RefSeq" id="WP_146577458.1">
    <property type="nucleotide sequence ID" value="NZ_SJPM01000003.1"/>
</dbReference>